<dbReference type="Gene3D" id="1.25.40.10">
    <property type="entry name" value="Tetratricopeptide repeat domain"/>
    <property type="match status" value="1"/>
</dbReference>
<evidence type="ECO:0000256" key="3">
    <source>
        <dbReference type="ARBA" id="ARBA00011970"/>
    </source>
</evidence>
<evidence type="ECO:0000256" key="1">
    <source>
        <dbReference type="ARBA" id="ARBA00004922"/>
    </source>
</evidence>
<evidence type="ECO:0000259" key="8">
    <source>
        <dbReference type="Pfam" id="PF13844"/>
    </source>
</evidence>
<protein>
    <recommendedName>
        <fullName evidence="3">protein O-GlcNAc transferase</fullName>
        <ecNumber evidence="3">2.4.1.255</ecNumber>
    </recommendedName>
</protein>
<dbReference type="GO" id="GO:0097363">
    <property type="term" value="F:protein O-acetylglucosaminyltransferase activity"/>
    <property type="evidence" value="ECO:0007669"/>
    <property type="project" value="UniProtKB-EC"/>
</dbReference>
<dbReference type="AlphaFoldDB" id="A0A6C0EU22"/>
<dbReference type="PROSITE" id="PS50005">
    <property type="entry name" value="TPR"/>
    <property type="match status" value="1"/>
</dbReference>
<evidence type="ECO:0000256" key="6">
    <source>
        <dbReference type="ARBA" id="ARBA00022737"/>
    </source>
</evidence>
<evidence type="ECO:0000256" key="5">
    <source>
        <dbReference type="ARBA" id="ARBA00022679"/>
    </source>
</evidence>
<dbReference type="Gene3D" id="3.40.50.2000">
    <property type="entry name" value="Glycogen Phosphorylase B"/>
    <property type="match status" value="1"/>
</dbReference>
<evidence type="ECO:0000256" key="4">
    <source>
        <dbReference type="ARBA" id="ARBA00022676"/>
    </source>
</evidence>
<feature type="domain" description="O-GlcNAc transferase C-terminal" evidence="8">
    <location>
        <begin position="415"/>
        <end position="576"/>
    </location>
</feature>
<evidence type="ECO:0000256" key="7">
    <source>
        <dbReference type="ARBA" id="ARBA00022803"/>
    </source>
</evidence>
<dbReference type="SUPFAM" id="SSF53756">
    <property type="entry name" value="UDP-Glycosyltransferase/glycogen phosphorylase"/>
    <property type="match status" value="1"/>
</dbReference>
<dbReference type="EMBL" id="MN738925">
    <property type="protein sequence ID" value="QHT31730.1"/>
    <property type="molecule type" value="Genomic_DNA"/>
</dbReference>
<dbReference type="EC" id="2.4.1.255" evidence="3"/>
<reference evidence="9" key="1">
    <citation type="journal article" date="2020" name="Nature">
        <title>Giant virus diversity and host interactions through global metagenomics.</title>
        <authorList>
            <person name="Schulz F."/>
            <person name="Roux S."/>
            <person name="Paez-Espino D."/>
            <person name="Jungbluth S."/>
            <person name="Walsh D.A."/>
            <person name="Denef V.J."/>
            <person name="McMahon K.D."/>
            <person name="Konstantinidis K.T."/>
            <person name="Eloe-Fadrosh E.A."/>
            <person name="Kyrpides N.C."/>
            <person name="Woyke T."/>
        </authorList>
    </citation>
    <scope>NUCLEOTIDE SEQUENCE</scope>
    <source>
        <strain evidence="9">GVMAG-M-3300009155-48</strain>
    </source>
</reference>
<dbReference type="InterPro" id="IPR019734">
    <property type="entry name" value="TPR_rpt"/>
</dbReference>
<accession>A0A6C0EU22</accession>
<sequence length="602" mass="70863">MIQLFYNLYSFLLQNPSQKFQNKHKIYSYAQSSTSNSDDPFFVCDIYYKLYILYPDDLDNLLHIANAFRYKHPYHAIFYHTHILTIKPLFVKNVIALLQLCIDHSIPVYSLPISFHDSLFNNTKFLSKYAQCHFQQYRYRVGINYTLKSMKLLSTQVCNTKEEKYDKWSNYHDVGYVYYAMGDVDNALKYTNKATDLALKFDLSMVDKMLSYSNSLCYEDFDYPDNEVLFKKYEKIHIYYPDKPMFSFDRPKNKKIRIGYLSGNFVYHVIGNFIIPILQNHDFSQFEIYLFVHREIVDLYKNLNCKVVHINELNDLDAAKLINSHNIDILIDLDGHTVNNRLGIFAYHPAPVQITYLGYPNGTGMKSMQYRITDTIADHIDTTQKYSEKLIRLPTCFLLYKSIYQVAPNKPRKTNNIIILGALNKEIKHSKYALDVWRTILKECPDVKILIKLEEVYYDSEKYIEHYKNKLNVPSNRIILMYKLSNDDYNNVFTKFDILLDTFPYSGTTTTCNALYNSVPIVTMYNQNHHCHNVSASILTHMGLPELVAKSTEEYISIVKNLVHNPAKIDEYKQTICEKFKYIMDPSRFMKHYENALVKTIM</sequence>
<proteinExistence type="inferred from homology"/>
<evidence type="ECO:0000256" key="2">
    <source>
        <dbReference type="ARBA" id="ARBA00005386"/>
    </source>
</evidence>
<dbReference type="PANTHER" id="PTHR44835">
    <property type="entry name" value="UDP-N-ACETYLGLUCOSAMINE--PEPTIDE N-ACETYLGLUCOSAMINYLTRANSFERASE SPINDLY-RELATED"/>
    <property type="match status" value="1"/>
</dbReference>
<organism evidence="9">
    <name type="scientific">viral metagenome</name>
    <dbReference type="NCBI Taxonomy" id="1070528"/>
    <lineage>
        <taxon>unclassified sequences</taxon>
        <taxon>metagenomes</taxon>
        <taxon>organismal metagenomes</taxon>
    </lineage>
</organism>
<comment type="pathway">
    <text evidence="1">Protein modification; protein glycosylation.</text>
</comment>
<evidence type="ECO:0000313" key="9">
    <source>
        <dbReference type="EMBL" id="QHT31730.1"/>
    </source>
</evidence>
<keyword evidence="5" id="KW-0808">Transferase</keyword>
<dbReference type="SUPFAM" id="SSF48452">
    <property type="entry name" value="TPR-like"/>
    <property type="match status" value="1"/>
</dbReference>
<comment type="similarity">
    <text evidence="2">Belongs to the glycosyltransferase 41 family. O-GlcNAc transferase subfamily.</text>
</comment>
<dbReference type="InterPro" id="IPR029489">
    <property type="entry name" value="OGT/SEC/SPY_C"/>
</dbReference>
<dbReference type="Pfam" id="PF13844">
    <property type="entry name" value="Glyco_transf_41"/>
    <property type="match status" value="2"/>
</dbReference>
<feature type="domain" description="O-GlcNAc transferase C-terminal" evidence="8">
    <location>
        <begin position="234"/>
        <end position="399"/>
    </location>
</feature>
<keyword evidence="7" id="KW-0802">TPR repeat</keyword>
<keyword evidence="4" id="KW-0328">Glycosyltransferase</keyword>
<keyword evidence="6" id="KW-0677">Repeat</keyword>
<dbReference type="Gene3D" id="3.40.50.11380">
    <property type="match status" value="1"/>
</dbReference>
<dbReference type="PANTHER" id="PTHR44835:SF1">
    <property type="entry name" value="PROTEIN O-GLCNAC TRANSFERASE"/>
    <property type="match status" value="1"/>
</dbReference>
<dbReference type="InterPro" id="IPR011990">
    <property type="entry name" value="TPR-like_helical_dom_sf"/>
</dbReference>
<dbReference type="InterPro" id="IPR051939">
    <property type="entry name" value="Glycosyltr_41/O-GlcNAc_trsf"/>
</dbReference>
<name>A0A6C0EU22_9ZZZZ</name>